<dbReference type="Proteomes" id="UP000602647">
    <property type="component" value="Unassembled WGS sequence"/>
</dbReference>
<dbReference type="Gene3D" id="3.20.100.30">
    <property type="entry name" value="VTC, catalytic tunnel domain"/>
    <property type="match status" value="1"/>
</dbReference>
<dbReference type="RefSeq" id="WP_187302894.1">
    <property type="nucleotide sequence ID" value="NZ_CBCTON010000011.1"/>
</dbReference>
<comment type="caution">
    <text evidence="2">The sequence shown here is derived from an EMBL/GenBank/DDBJ whole genome shotgun (WGS) entry which is preliminary data.</text>
</comment>
<dbReference type="InterPro" id="IPR042267">
    <property type="entry name" value="VTC_sf"/>
</dbReference>
<dbReference type="CDD" id="cd07750">
    <property type="entry name" value="PolyPPase_VTC_like"/>
    <property type="match status" value="1"/>
</dbReference>
<dbReference type="AlphaFoldDB" id="A0A923NIP8"/>
<reference evidence="2" key="1">
    <citation type="submission" date="2020-08" db="EMBL/GenBank/DDBJ databases">
        <title>Genome public.</title>
        <authorList>
            <person name="Liu C."/>
            <person name="Sun Q."/>
        </authorList>
    </citation>
    <scope>NUCLEOTIDE SEQUENCE</scope>
    <source>
        <strain evidence="2">BX12</strain>
    </source>
</reference>
<evidence type="ECO:0000313" key="3">
    <source>
        <dbReference type="Proteomes" id="UP000602647"/>
    </source>
</evidence>
<evidence type="ECO:0000259" key="1">
    <source>
        <dbReference type="Pfam" id="PF09359"/>
    </source>
</evidence>
<dbReference type="InterPro" id="IPR018966">
    <property type="entry name" value="VTC_domain"/>
</dbReference>
<protein>
    <submittedName>
        <fullName evidence="2">Polyphosphate polymerase domain-containing protein</fullName>
    </submittedName>
</protein>
<evidence type="ECO:0000313" key="2">
    <source>
        <dbReference type="EMBL" id="MBC6679786.1"/>
    </source>
</evidence>
<dbReference type="Pfam" id="PF09359">
    <property type="entry name" value="VTC"/>
    <property type="match status" value="1"/>
</dbReference>
<feature type="domain" description="VTC" evidence="1">
    <location>
        <begin position="5"/>
        <end position="223"/>
    </location>
</feature>
<sequence>MQQVFRKEIKYRISIIQYAQLERQLSRIMKKDSFSGPDGYPVRSLYFDSVYNQDLHDVLNGHYSKKKIRLRIYSPKDTKAKLELKVKHGLDQQKYSLTVSRDQAQELARGNIDFLAGWNTSVAQYIYREMRIGIYRPAVLIEYDRIAYVSAINKIRVTFDTHVRSSDCNFDLFTNNPNFTPLMPDDTGVLEVKYDHFLLSYIKEALACIDQLPQANSKYVLGRLRCY</sequence>
<proteinExistence type="predicted"/>
<accession>A0A923NIP8</accession>
<organism evidence="2 3">
    <name type="scientific">Zhenpiania hominis</name>
    <dbReference type="NCBI Taxonomy" id="2763644"/>
    <lineage>
        <taxon>Bacteria</taxon>
        <taxon>Bacillati</taxon>
        <taxon>Bacillota</taxon>
        <taxon>Clostridia</taxon>
        <taxon>Peptostreptococcales</taxon>
        <taxon>Anaerovoracaceae</taxon>
        <taxon>Zhenpiania</taxon>
    </lineage>
</organism>
<gene>
    <name evidence="2" type="ORF">H9L42_08090</name>
</gene>
<dbReference type="GO" id="GO:0006799">
    <property type="term" value="P:polyphosphate biosynthetic process"/>
    <property type="evidence" value="ECO:0007669"/>
    <property type="project" value="UniProtKB-ARBA"/>
</dbReference>
<keyword evidence="3" id="KW-1185">Reference proteome</keyword>
<name>A0A923NIP8_9FIRM</name>
<dbReference type="EMBL" id="JACRYT010000007">
    <property type="protein sequence ID" value="MBC6679786.1"/>
    <property type="molecule type" value="Genomic_DNA"/>
</dbReference>